<feature type="chain" id="PRO_5001537241" evidence="1">
    <location>
        <begin position="20"/>
        <end position="86"/>
    </location>
</feature>
<dbReference type="OrthoDB" id="4898600at2759"/>
<sequence>MQFNSLTFIVAALAGLAAAAPAPAPSVDGKLICGETKGTVIGCPFGQICLLAPGADKKSALGVCQALSLRRQEDAGDASERLDWLM</sequence>
<reference evidence="3" key="1">
    <citation type="journal article" date="2013" name="Ind. Biotechnol.">
        <title>Comparative genomics analysis of Trichoderma reesei strains.</title>
        <authorList>
            <person name="Koike H."/>
            <person name="Aerts A."/>
            <person name="LaButti K."/>
            <person name="Grigoriev I.V."/>
            <person name="Baker S.E."/>
        </authorList>
    </citation>
    <scope>NUCLEOTIDE SEQUENCE [LARGE SCALE GENOMIC DNA]</scope>
    <source>
        <strain evidence="3">ATCC 56765 / BCRC 32924 / NRRL 11460 / Rut C-30</strain>
    </source>
</reference>
<dbReference type="EMBL" id="KI911142">
    <property type="protein sequence ID" value="ETS03667.1"/>
    <property type="molecule type" value="Genomic_DNA"/>
</dbReference>
<evidence type="ECO:0000256" key="1">
    <source>
        <dbReference type="SAM" id="SignalP"/>
    </source>
</evidence>
<evidence type="ECO:0000313" key="3">
    <source>
        <dbReference type="Proteomes" id="UP000024376"/>
    </source>
</evidence>
<name>A0A024SHJ3_HYPJR</name>
<organism evidence="2 3">
    <name type="scientific">Hypocrea jecorina (strain ATCC 56765 / BCRC 32924 / NRRL 11460 / Rut C-30)</name>
    <name type="common">Trichoderma reesei</name>
    <dbReference type="NCBI Taxonomy" id="1344414"/>
    <lineage>
        <taxon>Eukaryota</taxon>
        <taxon>Fungi</taxon>
        <taxon>Dikarya</taxon>
        <taxon>Ascomycota</taxon>
        <taxon>Pezizomycotina</taxon>
        <taxon>Sordariomycetes</taxon>
        <taxon>Hypocreomycetidae</taxon>
        <taxon>Hypocreales</taxon>
        <taxon>Hypocreaceae</taxon>
        <taxon>Trichoderma</taxon>
    </lineage>
</organism>
<gene>
    <name evidence="2" type="ORF">M419DRAFT_6784</name>
</gene>
<protein>
    <submittedName>
        <fullName evidence="2">Uncharacterized protein</fullName>
    </submittedName>
</protein>
<evidence type="ECO:0000313" key="2">
    <source>
        <dbReference type="EMBL" id="ETS03667.1"/>
    </source>
</evidence>
<dbReference type="AlphaFoldDB" id="A0A024SHJ3"/>
<dbReference type="HOGENOM" id="CLU_191685_0_0_1"/>
<accession>A0A024SHJ3</accession>
<dbReference type="KEGG" id="trr:M419DRAFT_6784"/>
<keyword evidence="1" id="KW-0732">Signal</keyword>
<feature type="signal peptide" evidence="1">
    <location>
        <begin position="1"/>
        <end position="19"/>
    </location>
</feature>
<dbReference type="Proteomes" id="UP000024376">
    <property type="component" value="Unassembled WGS sequence"/>
</dbReference>
<proteinExistence type="predicted"/>